<comment type="similarity">
    <text evidence="1">Belongs to the CRISPR-associated Csm3 family.</text>
</comment>
<dbReference type="OrthoDB" id="44077at2157"/>
<feature type="domain" description="CRISPR type III-associated protein" evidence="9">
    <location>
        <begin position="14"/>
        <end position="227"/>
    </location>
</feature>
<dbReference type="HOGENOM" id="CLU_067743_0_0_2"/>
<keyword evidence="5" id="KW-0378">Hydrolase</keyword>
<keyword evidence="11" id="KW-1185">Reference proteome</keyword>
<keyword evidence="6" id="KW-0694">RNA-binding</keyword>
<dbReference type="InterPro" id="IPR052216">
    <property type="entry name" value="CRISPR_Csm3_endoribonuclease"/>
</dbReference>
<dbReference type="KEGG" id="abi:Aboo_1026"/>
<evidence type="ECO:0000256" key="6">
    <source>
        <dbReference type="ARBA" id="ARBA00022884"/>
    </source>
</evidence>
<evidence type="ECO:0000256" key="3">
    <source>
        <dbReference type="ARBA" id="ARBA00022722"/>
    </source>
</evidence>
<proteinExistence type="inferred from homology"/>
<dbReference type="RefSeq" id="WP_008086701.1">
    <property type="nucleotide sequence ID" value="NC_013926.1"/>
</dbReference>
<organism evidence="10 11">
    <name type="scientific">Aciduliprofundum boonei (strain DSM 19572 / T469)</name>
    <dbReference type="NCBI Taxonomy" id="439481"/>
    <lineage>
        <taxon>Archaea</taxon>
        <taxon>Methanobacteriati</taxon>
        <taxon>Thermoplasmatota</taxon>
        <taxon>DHVE2 group</taxon>
        <taxon>Candidatus Aciduliprofundum</taxon>
    </lineage>
</organism>
<accession>B5IHF4</accession>
<protein>
    <recommendedName>
        <fullName evidence="2">CRISPR system Cms endoribonuclease Csm3</fullName>
    </recommendedName>
    <alternativeName>
        <fullName evidence="8">CRISPR type III A-associated RAMP protein Csm3</fullName>
    </alternativeName>
</protein>
<dbReference type="NCBIfam" id="TIGR02582">
    <property type="entry name" value="cas7_TM1809"/>
    <property type="match status" value="1"/>
</dbReference>
<keyword evidence="7" id="KW-0051">Antiviral defense</keyword>
<dbReference type="GO" id="GO:0004519">
    <property type="term" value="F:endonuclease activity"/>
    <property type="evidence" value="ECO:0007669"/>
    <property type="project" value="UniProtKB-KW"/>
</dbReference>
<dbReference type="PANTHER" id="PTHR35579">
    <property type="entry name" value="CRISPR SYSTEM CMS ENDORIBONUCLEASE CSM3"/>
    <property type="match status" value="1"/>
</dbReference>
<evidence type="ECO:0000256" key="5">
    <source>
        <dbReference type="ARBA" id="ARBA00022801"/>
    </source>
</evidence>
<keyword evidence="4" id="KW-0255">Endonuclease</keyword>
<evidence type="ECO:0000256" key="7">
    <source>
        <dbReference type="ARBA" id="ARBA00023118"/>
    </source>
</evidence>
<evidence type="ECO:0000256" key="4">
    <source>
        <dbReference type="ARBA" id="ARBA00022759"/>
    </source>
</evidence>
<dbReference type="PANTHER" id="PTHR35579:SF3">
    <property type="entry name" value="CRISPR SYSTEM CMS ENDORIBONUCLEASE CSM3"/>
    <property type="match status" value="1"/>
</dbReference>
<dbReference type="eggNOG" id="arCOG02658">
    <property type="taxonomic scope" value="Archaea"/>
</dbReference>
<dbReference type="GO" id="GO:0051607">
    <property type="term" value="P:defense response to virus"/>
    <property type="evidence" value="ECO:0007669"/>
    <property type="project" value="UniProtKB-KW"/>
</dbReference>
<dbReference type="STRING" id="439481.Aboo_1026"/>
<dbReference type="Pfam" id="PF03787">
    <property type="entry name" value="RAMPs"/>
    <property type="match status" value="1"/>
</dbReference>
<dbReference type="GO" id="GO:0003723">
    <property type="term" value="F:RNA binding"/>
    <property type="evidence" value="ECO:0007669"/>
    <property type="project" value="UniProtKB-KW"/>
</dbReference>
<name>B5IHF4_ACIB4</name>
<evidence type="ECO:0000256" key="8">
    <source>
        <dbReference type="ARBA" id="ARBA00033183"/>
    </source>
</evidence>
<dbReference type="InterPro" id="IPR005537">
    <property type="entry name" value="RAMP_III_fam"/>
</dbReference>
<dbReference type="Proteomes" id="UP000001400">
    <property type="component" value="Chromosome"/>
</dbReference>
<evidence type="ECO:0000313" key="10">
    <source>
        <dbReference type="EMBL" id="ADD08835.1"/>
    </source>
</evidence>
<reference evidence="10" key="1">
    <citation type="submission" date="2010-02" db="EMBL/GenBank/DDBJ databases">
        <title>Complete sequence of Aciduliprofundum boonei T469.</title>
        <authorList>
            <consortium name="US DOE Joint Genome Institute"/>
            <person name="Lucas S."/>
            <person name="Copeland A."/>
            <person name="Lapidus A."/>
            <person name="Cheng J.-F."/>
            <person name="Bruce D."/>
            <person name="Goodwin L."/>
            <person name="Pitluck S."/>
            <person name="Saunders E."/>
            <person name="Detter J.C."/>
            <person name="Han C."/>
            <person name="Tapia R."/>
            <person name="Land M."/>
            <person name="Hauser L."/>
            <person name="Kyrpides N."/>
            <person name="Mikhailova N."/>
            <person name="Flores G."/>
            <person name="Reysenbach A.-L."/>
            <person name="Woyke T."/>
        </authorList>
    </citation>
    <scope>NUCLEOTIDE SEQUENCE</scope>
    <source>
        <strain evidence="10">T469</strain>
    </source>
</reference>
<dbReference type="GeneID" id="8827983"/>
<gene>
    <name evidence="10" type="ordered locus">Aboo_1026</name>
</gene>
<evidence type="ECO:0000259" key="9">
    <source>
        <dbReference type="Pfam" id="PF03787"/>
    </source>
</evidence>
<evidence type="ECO:0000256" key="2">
    <source>
        <dbReference type="ARBA" id="ARBA00022150"/>
    </source>
</evidence>
<evidence type="ECO:0000313" key="11">
    <source>
        <dbReference type="Proteomes" id="UP000001400"/>
    </source>
</evidence>
<dbReference type="AlphaFoldDB" id="B5IHF4"/>
<keyword evidence="3" id="KW-0540">Nuclease</keyword>
<dbReference type="EMBL" id="CP001941">
    <property type="protein sequence ID" value="ADD08835.1"/>
    <property type="molecule type" value="Genomic_DNA"/>
</dbReference>
<dbReference type="InterPro" id="IPR013412">
    <property type="entry name" value="CRISPR-assoc_RAMP_Csm3"/>
</dbReference>
<evidence type="ECO:0000256" key="1">
    <source>
        <dbReference type="ARBA" id="ARBA00006342"/>
    </source>
</evidence>
<dbReference type="GO" id="GO:0016787">
    <property type="term" value="F:hydrolase activity"/>
    <property type="evidence" value="ECO:0007669"/>
    <property type="project" value="UniProtKB-KW"/>
</dbReference>
<sequence>MGKKFVKNLVIRGKIKLITGLHIGGLKETVEIGGMDNPVITTYKMHEGRLIEIPYIPGSSLKGKIRSLLEITYADITMTKDTDKCPNGYVKIGNKNCIKYSTSKANIIPMLFGIPAETSGFEENLSRVIVRDAYPTEDTIRRWKEYPDIVGGTEVKMENAINRLTSAANPRPVERIPAESEFTFEIVLSIYEGDNEKSLLSMLLEGMRMLEDNYLGGFGSRGYGKLSFKDLEILERDVAYYEKGSSEGSTEGKKIYEGGSLDDLLVQVNPQP</sequence>